<reference evidence="1" key="1">
    <citation type="submission" date="2021-02" db="EMBL/GenBank/DDBJ databases">
        <authorList>
            <person name="Dougan E. K."/>
            <person name="Rhodes N."/>
            <person name="Thang M."/>
            <person name="Chan C."/>
        </authorList>
    </citation>
    <scope>NUCLEOTIDE SEQUENCE</scope>
</reference>
<sequence>MFWTRDWTRGALLAGLKFEGLRHFCRNQRHGRPTAWRLYSTSIQCDSRTSIDELAASIRKRMSDNTSCVVDCSSTDTVYWSLLALRRAAEQVQAEQRRVKMPHCLYMVPEEIKSTDDSSKELASSERESFHPRLRILSAFEWNLSGAGDRFLVSRWTNTALAAGLVVGRLPDQGTALRAAGRKAAAKAFKIVASANTFLKRRRRLEEGMTFAVSVGLEARNEGHMGELVVLTCGLLHAKSGLPDRAGRASRLQAVES</sequence>
<evidence type="ECO:0000313" key="2">
    <source>
        <dbReference type="Proteomes" id="UP000604046"/>
    </source>
</evidence>
<evidence type="ECO:0000313" key="1">
    <source>
        <dbReference type="EMBL" id="CAE7469594.1"/>
    </source>
</evidence>
<proteinExistence type="predicted"/>
<dbReference type="OrthoDB" id="10452276at2759"/>
<gene>
    <name evidence="1" type="ORF">SNAT2548_LOCUS26308</name>
</gene>
<name>A0A812S7G5_9DINO</name>
<protein>
    <submittedName>
        <fullName evidence="1">Uncharacterized protein</fullName>
    </submittedName>
</protein>
<dbReference type="Proteomes" id="UP000604046">
    <property type="component" value="Unassembled WGS sequence"/>
</dbReference>
<organism evidence="1 2">
    <name type="scientific">Symbiodinium natans</name>
    <dbReference type="NCBI Taxonomy" id="878477"/>
    <lineage>
        <taxon>Eukaryota</taxon>
        <taxon>Sar</taxon>
        <taxon>Alveolata</taxon>
        <taxon>Dinophyceae</taxon>
        <taxon>Suessiales</taxon>
        <taxon>Symbiodiniaceae</taxon>
        <taxon>Symbiodinium</taxon>
    </lineage>
</organism>
<comment type="caution">
    <text evidence="1">The sequence shown here is derived from an EMBL/GenBank/DDBJ whole genome shotgun (WGS) entry which is preliminary data.</text>
</comment>
<accession>A0A812S7G5</accession>
<dbReference type="AlphaFoldDB" id="A0A812S7G5"/>
<dbReference type="EMBL" id="CAJNDS010002427">
    <property type="protein sequence ID" value="CAE7469594.1"/>
    <property type="molecule type" value="Genomic_DNA"/>
</dbReference>
<keyword evidence="2" id="KW-1185">Reference proteome</keyword>